<keyword evidence="4" id="KW-1185">Reference proteome</keyword>
<name>A1RQL6_PYRIL</name>
<dbReference type="CDD" id="cd05403">
    <property type="entry name" value="NT_KNTase_like"/>
    <property type="match status" value="1"/>
</dbReference>
<dbReference type="eggNOG" id="arCOG01199">
    <property type="taxonomic scope" value="Archaea"/>
</dbReference>
<sequence>MGCGAGALAVVLIGSLARGDYTAFSDADVVIVLREDGRRPMDRIPDFLDSSFPIDLEPGSTRWRSSERWRAPGSPRRSPAAYSWPETPRPSAKP</sequence>
<feature type="domain" description="Polymerase nucleotidyl transferase" evidence="2">
    <location>
        <begin position="9"/>
        <end position="39"/>
    </location>
</feature>
<proteinExistence type="predicted"/>
<evidence type="ECO:0000313" key="3">
    <source>
        <dbReference type="EMBL" id="ABL87248.1"/>
    </source>
</evidence>
<evidence type="ECO:0000256" key="1">
    <source>
        <dbReference type="SAM" id="MobiDB-lite"/>
    </source>
</evidence>
<dbReference type="InterPro" id="IPR002934">
    <property type="entry name" value="Polymerase_NTP_transf_dom"/>
</dbReference>
<dbReference type="Pfam" id="PF01909">
    <property type="entry name" value="NTP_transf_2"/>
    <property type="match status" value="1"/>
</dbReference>
<organism evidence="3 4">
    <name type="scientific">Pyrobaculum islandicum (strain DSM 4184 / JCM 9189 / GEO3)</name>
    <dbReference type="NCBI Taxonomy" id="384616"/>
    <lineage>
        <taxon>Archaea</taxon>
        <taxon>Thermoproteota</taxon>
        <taxon>Thermoprotei</taxon>
        <taxon>Thermoproteales</taxon>
        <taxon>Thermoproteaceae</taxon>
        <taxon>Pyrobaculum</taxon>
    </lineage>
</organism>
<reference evidence="3" key="1">
    <citation type="submission" date="2006-12" db="EMBL/GenBank/DDBJ databases">
        <title>Complete sequence of Pyrobaculum islandicum DSM 4184.</title>
        <authorList>
            <person name="Copeland A."/>
            <person name="Lucas S."/>
            <person name="Lapidus A."/>
            <person name="Barry K."/>
            <person name="Detter J.C."/>
            <person name="Glavina del Rio T."/>
            <person name="Dalin E."/>
            <person name="Tice H."/>
            <person name="Pitluck S."/>
            <person name="Meincke L."/>
            <person name="Brettin T."/>
            <person name="Bruce D."/>
            <person name="Han C."/>
            <person name="Tapia R."/>
            <person name="Gilna P."/>
            <person name="Schmutz J."/>
            <person name="Larimer F."/>
            <person name="Land M."/>
            <person name="Hauser L."/>
            <person name="Kyrpides N."/>
            <person name="Mikhailova N."/>
            <person name="Cozen A.E."/>
            <person name="Fitz-Gibbon S.T."/>
            <person name="House C.H."/>
            <person name="Saltikov C."/>
            <person name="Lowe T."/>
            <person name="Richardson P."/>
        </authorList>
    </citation>
    <scope>NUCLEOTIDE SEQUENCE [LARGE SCALE GENOMIC DNA]</scope>
    <source>
        <strain evidence="3">DSM 4184</strain>
    </source>
</reference>
<dbReference type="Proteomes" id="UP000002595">
    <property type="component" value="Chromosome"/>
</dbReference>
<dbReference type="EMBL" id="CP000504">
    <property type="protein sequence ID" value="ABL87248.1"/>
    <property type="molecule type" value="Genomic_DNA"/>
</dbReference>
<dbReference type="GO" id="GO:0016779">
    <property type="term" value="F:nucleotidyltransferase activity"/>
    <property type="evidence" value="ECO:0007669"/>
    <property type="project" value="InterPro"/>
</dbReference>
<evidence type="ECO:0000313" key="4">
    <source>
        <dbReference type="Proteomes" id="UP000002595"/>
    </source>
</evidence>
<dbReference type="KEGG" id="pis:Pisl_0064"/>
<accession>A1RQL6</accession>
<dbReference type="InterPro" id="IPR043519">
    <property type="entry name" value="NT_sf"/>
</dbReference>
<protein>
    <recommendedName>
        <fullName evidence="2">Polymerase nucleotidyl transferase domain-containing protein</fullName>
    </recommendedName>
</protein>
<feature type="region of interest" description="Disordered" evidence="1">
    <location>
        <begin position="59"/>
        <end position="94"/>
    </location>
</feature>
<gene>
    <name evidence="3" type="ordered locus">Pisl_0064</name>
</gene>
<evidence type="ECO:0000259" key="2">
    <source>
        <dbReference type="Pfam" id="PF01909"/>
    </source>
</evidence>
<dbReference type="HOGENOM" id="CLU_2379536_0_0_2"/>
<dbReference type="STRING" id="384616.Pisl_0064"/>
<dbReference type="AlphaFoldDB" id="A1RQL6"/>
<dbReference type="SUPFAM" id="SSF81301">
    <property type="entry name" value="Nucleotidyltransferase"/>
    <property type="match status" value="1"/>
</dbReference>
<dbReference type="Gene3D" id="3.30.460.10">
    <property type="entry name" value="Beta Polymerase, domain 2"/>
    <property type="match status" value="1"/>
</dbReference>